<reference evidence="4" key="1">
    <citation type="submission" date="2017-02" db="UniProtKB">
        <authorList>
            <consortium name="WormBaseParasite"/>
        </authorList>
    </citation>
    <scope>IDENTIFICATION</scope>
</reference>
<feature type="region of interest" description="Disordered" evidence="1">
    <location>
        <begin position="263"/>
        <end position="282"/>
    </location>
</feature>
<accession>A0A0M3KFU1</accession>
<keyword evidence="3" id="KW-1185">Reference proteome</keyword>
<feature type="region of interest" description="Disordered" evidence="1">
    <location>
        <begin position="211"/>
        <end position="252"/>
    </location>
</feature>
<protein>
    <submittedName>
        <fullName evidence="4">UBA domain-containing protein</fullName>
    </submittedName>
</protein>
<feature type="compositionally biased region" description="Low complexity" evidence="1">
    <location>
        <begin position="265"/>
        <end position="279"/>
    </location>
</feature>
<dbReference type="Proteomes" id="UP000267096">
    <property type="component" value="Unassembled WGS sequence"/>
</dbReference>
<evidence type="ECO:0000313" key="4">
    <source>
        <dbReference type="WBParaSite" id="ASIM_0001985201-mRNA-1"/>
    </source>
</evidence>
<feature type="region of interest" description="Disordered" evidence="1">
    <location>
        <begin position="60"/>
        <end position="90"/>
    </location>
</feature>
<evidence type="ECO:0000313" key="2">
    <source>
        <dbReference type="EMBL" id="VDK68340.1"/>
    </source>
</evidence>
<dbReference type="WBParaSite" id="ASIM_0001985201-mRNA-1">
    <property type="protein sequence ID" value="ASIM_0001985201-mRNA-1"/>
    <property type="gene ID" value="ASIM_0001985201"/>
</dbReference>
<dbReference type="EMBL" id="UYRR01036886">
    <property type="protein sequence ID" value="VDK68340.1"/>
    <property type="molecule type" value="Genomic_DNA"/>
</dbReference>
<reference evidence="2 3" key="2">
    <citation type="submission" date="2018-11" db="EMBL/GenBank/DDBJ databases">
        <authorList>
            <consortium name="Pathogen Informatics"/>
        </authorList>
    </citation>
    <scope>NUCLEOTIDE SEQUENCE [LARGE SCALE GENOMIC DNA]</scope>
</reference>
<sequence>SSGAFRPQSVATTTALNAATSVSSKPLYTNPQPRSAAEIYASSSGILPPPSALLLGAQSSTTTAKNDSTTVNERSSSAFSSDQQERPQSQQFNQYRNQYAPLYVTSKTVSLASQNVSLSHQPIAVMQPSNPNSHIFYLPQQRTLTHRDSTPFLEGYARPGFFATPAIPSTSAMIGGGMTQTPQYGRQPLANIATGNNAVGALSRPTLGQNLLASDSQRPNTYSTSKNTPATTSSSGILQPTRSSPPAHRTSSMSDEILGLFDPLSTASSSNQPSASSSSEIKTNNLTQADAIETVVKNALFAGREKCVAMLAKCNNDVEQAIRELKTDEL</sequence>
<proteinExistence type="predicted"/>
<name>A0A0M3KFU1_ANISI</name>
<evidence type="ECO:0000256" key="1">
    <source>
        <dbReference type="SAM" id="MobiDB-lite"/>
    </source>
</evidence>
<gene>
    <name evidence="2" type="ORF">ASIM_LOCUS19240</name>
</gene>
<organism evidence="4">
    <name type="scientific">Anisakis simplex</name>
    <name type="common">Herring worm</name>
    <dbReference type="NCBI Taxonomy" id="6269"/>
    <lineage>
        <taxon>Eukaryota</taxon>
        <taxon>Metazoa</taxon>
        <taxon>Ecdysozoa</taxon>
        <taxon>Nematoda</taxon>
        <taxon>Chromadorea</taxon>
        <taxon>Rhabditida</taxon>
        <taxon>Spirurina</taxon>
        <taxon>Ascaridomorpha</taxon>
        <taxon>Ascaridoidea</taxon>
        <taxon>Anisakidae</taxon>
        <taxon>Anisakis</taxon>
        <taxon>Anisakis simplex complex</taxon>
    </lineage>
</organism>
<evidence type="ECO:0000313" key="3">
    <source>
        <dbReference type="Proteomes" id="UP000267096"/>
    </source>
</evidence>
<dbReference type="AlphaFoldDB" id="A0A0M3KFU1"/>